<dbReference type="InterPro" id="IPR015424">
    <property type="entry name" value="PyrdxlP-dep_Trfase"/>
</dbReference>
<organism evidence="8 9">
    <name type="scientific">Candidatus Blautia pullicola</name>
    <dbReference type="NCBI Taxonomy" id="2838498"/>
    <lineage>
        <taxon>Bacteria</taxon>
        <taxon>Bacillati</taxon>
        <taxon>Bacillota</taxon>
        <taxon>Clostridia</taxon>
        <taxon>Lachnospirales</taxon>
        <taxon>Lachnospiraceae</taxon>
        <taxon>Blautia</taxon>
    </lineage>
</organism>
<feature type="region of interest" description="Disordered" evidence="6">
    <location>
        <begin position="92"/>
        <end position="128"/>
    </location>
</feature>
<dbReference type="InterPro" id="IPR051446">
    <property type="entry name" value="HTH_trans_reg/aminotransferase"/>
</dbReference>
<dbReference type="SMART" id="SM00345">
    <property type="entry name" value="HTH_GNTR"/>
    <property type="match status" value="1"/>
</dbReference>
<evidence type="ECO:0000256" key="4">
    <source>
        <dbReference type="ARBA" id="ARBA00023125"/>
    </source>
</evidence>
<dbReference type="InterPro" id="IPR036388">
    <property type="entry name" value="WH-like_DNA-bd_sf"/>
</dbReference>
<dbReference type="PANTHER" id="PTHR46577:SF1">
    <property type="entry name" value="HTH-TYPE TRANSCRIPTIONAL REGULATORY PROTEIN GABR"/>
    <property type="match status" value="1"/>
</dbReference>
<reference evidence="8" key="2">
    <citation type="submission" date="2021-04" db="EMBL/GenBank/DDBJ databases">
        <authorList>
            <person name="Gilroy R."/>
        </authorList>
    </citation>
    <scope>NUCLEOTIDE SEQUENCE</scope>
    <source>
        <strain evidence="8">1068</strain>
    </source>
</reference>
<dbReference type="InterPro" id="IPR004839">
    <property type="entry name" value="Aminotransferase_I/II_large"/>
</dbReference>
<name>A0A9D2JTC5_9FIRM</name>
<evidence type="ECO:0000256" key="3">
    <source>
        <dbReference type="ARBA" id="ARBA00023015"/>
    </source>
</evidence>
<feature type="compositionally biased region" description="Basic and acidic residues" evidence="6">
    <location>
        <begin position="94"/>
        <end position="128"/>
    </location>
</feature>
<dbReference type="Pfam" id="PF00155">
    <property type="entry name" value="Aminotran_1_2"/>
    <property type="match status" value="1"/>
</dbReference>
<dbReference type="Pfam" id="PF00392">
    <property type="entry name" value="GntR"/>
    <property type="match status" value="1"/>
</dbReference>
<evidence type="ECO:0000256" key="1">
    <source>
        <dbReference type="ARBA" id="ARBA00005384"/>
    </source>
</evidence>
<dbReference type="GO" id="GO:0003700">
    <property type="term" value="F:DNA-binding transcription factor activity"/>
    <property type="evidence" value="ECO:0007669"/>
    <property type="project" value="InterPro"/>
</dbReference>
<evidence type="ECO:0000256" key="2">
    <source>
        <dbReference type="ARBA" id="ARBA00022898"/>
    </source>
</evidence>
<gene>
    <name evidence="8" type="ORF">H9809_08095</name>
</gene>
<keyword evidence="4" id="KW-0238">DNA-binding</keyword>
<dbReference type="AlphaFoldDB" id="A0A9D2JTC5"/>
<comment type="caution">
    <text evidence="8">The sequence shown here is derived from an EMBL/GenBank/DDBJ whole genome shotgun (WGS) entry which is preliminary data.</text>
</comment>
<dbReference type="InterPro" id="IPR036390">
    <property type="entry name" value="WH_DNA-bd_sf"/>
</dbReference>
<keyword evidence="8" id="KW-0032">Aminotransferase</keyword>
<keyword evidence="3" id="KW-0805">Transcription regulation</keyword>
<dbReference type="Gene3D" id="1.10.10.10">
    <property type="entry name" value="Winged helix-like DNA-binding domain superfamily/Winged helix DNA-binding domain"/>
    <property type="match status" value="1"/>
</dbReference>
<dbReference type="Proteomes" id="UP000824056">
    <property type="component" value="Unassembled WGS sequence"/>
</dbReference>
<dbReference type="EMBL" id="DXBG01000185">
    <property type="protein sequence ID" value="HIZ65842.1"/>
    <property type="molecule type" value="Genomic_DNA"/>
</dbReference>
<keyword evidence="2" id="KW-0663">Pyridoxal phosphate</keyword>
<evidence type="ECO:0000313" key="9">
    <source>
        <dbReference type="Proteomes" id="UP000824056"/>
    </source>
</evidence>
<dbReference type="InterPro" id="IPR000524">
    <property type="entry name" value="Tscrpt_reg_HTH_GntR"/>
</dbReference>
<dbReference type="CDD" id="cd07377">
    <property type="entry name" value="WHTH_GntR"/>
    <property type="match status" value="1"/>
</dbReference>
<reference evidence="8" key="1">
    <citation type="journal article" date="2021" name="PeerJ">
        <title>Extensive microbial diversity within the chicken gut microbiome revealed by metagenomics and culture.</title>
        <authorList>
            <person name="Gilroy R."/>
            <person name="Ravi A."/>
            <person name="Getino M."/>
            <person name="Pursley I."/>
            <person name="Horton D.L."/>
            <person name="Alikhan N.F."/>
            <person name="Baker D."/>
            <person name="Gharbi K."/>
            <person name="Hall N."/>
            <person name="Watson M."/>
            <person name="Adriaenssens E.M."/>
            <person name="Foster-Nyarko E."/>
            <person name="Jarju S."/>
            <person name="Secka A."/>
            <person name="Antonio M."/>
            <person name="Oren A."/>
            <person name="Chaudhuri R.R."/>
            <person name="La Ragione R."/>
            <person name="Hildebrand F."/>
            <person name="Pallen M.J."/>
        </authorList>
    </citation>
    <scope>NUCLEOTIDE SEQUENCE</scope>
    <source>
        <strain evidence="8">1068</strain>
    </source>
</reference>
<dbReference type="PANTHER" id="PTHR46577">
    <property type="entry name" value="HTH-TYPE TRANSCRIPTIONAL REGULATORY PROTEIN GABR"/>
    <property type="match status" value="1"/>
</dbReference>
<evidence type="ECO:0000313" key="8">
    <source>
        <dbReference type="EMBL" id="HIZ65842.1"/>
    </source>
</evidence>
<dbReference type="SUPFAM" id="SSF46785">
    <property type="entry name" value="Winged helix' DNA-binding domain"/>
    <property type="match status" value="1"/>
</dbReference>
<dbReference type="SUPFAM" id="SSF53383">
    <property type="entry name" value="PLP-dependent transferases"/>
    <property type="match status" value="1"/>
</dbReference>
<keyword evidence="5" id="KW-0804">Transcription</keyword>
<evidence type="ECO:0000259" key="7">
    <source>
        <dbReference type="PROSITE" id="PS50949"/>
    </source>
</evidence>
<sequence length="498" mass="56648">MRQWMIPLEGKSKIPMYQQICGYFKKEIQNGRMKAGEKLPSSRLLAKNLCVSRSTVDLAYDQLLSEGYVESWPCKGYYVCDIQGLYFMPESTPEEEKKAGTEDKGKENSREKAEKKGPENRDGKELPKGEEKRKLIDFALNGIAPGGFPHPVWKKLARQVLSQEEEDLFSLGDSCGEPGIRQAVAEYLYQARGVQCSPGQIVIGAGNDYLLLLLGTILGRNRKIAMESPTYLSAYYDFLHMGYQIEAVGQDMQGISVKELQACQADTVYVMPSHQFPMGMVMPLKRRTALLSWANEKEGRYIIEDDYDSEFRYKGLPIPALQGFDRQGKVIYLGTFSKSLAPSVRISYMVLPGELMERYLSQGHPFSVTVSKTDQKIVELFMREGHFERHLNRMRAVYKGKHDLMVKGLRQMSHICTYAGENAGVHMALEFVNGLTECQAVERAKRAGIQVYGLSQYQILEKEKNQEKNRETVLLGYATLRDEEIEQGLEMLKNLWEK</sequence>
<comment type="similarity">
    <text evidence="1">In the C-terminal section; belongs to the class-I pyridoxal-phosphate-dependent aminotransferase family.</text>
</comment>
<dbReference type="GO" id="GO:0003677">
    <property type="term" value="F:DNA binding"/>
    <property type="evidence" value="ECO:0007669"/>
    <property type="project" value="UniProtKB-KW"/>
</dbReference>
<dbReference type="PROSITE" id="PS50949">
    <property type="entry name" value="HTH_GNTR"/>
    <property type="match status" value="1"/>
</dbReference>
<evidence type="ECO:0000256" key="5">
    <source>
        <dbReference type="ARBA" id="ARBA00023163"/>
    </source>
</evidence>
<dbReference type="GO" id="GO:0030170">
    <property type="term" value="F:pyridoxal phosphate binding"/>
    <property type="evidence" value="ECO:0007669"/>
    <property type="project" value="InterPro"/>
</dbReference>
<dbReference type="CDD" id="cd00609">
    <property type="entry name" value="AAT_like"/>
    <property type="match status" value="1"/>
</dbReference>
<accession>A0A9D2JTC5</accession>
<evidence type="ECO:0000256" key="6">
    <source>
        <dbReference type="SAM" id="MobiDB-lite"/>
    </source>
</evidence>
<proteinExistence type="inferred from homology"/>
<dbReference type="PRINTS" id="PR00035">
    <property type="entry name" value="HTHGNTR"/>
</dbReference>
<feature type="domain" description="HTH gntR-type" evidence="7">
    <location>
        <begin position="14"/>
        <end position="82"/>
    </location>
</feature>
<dbReference type="InterPro" id="IPR015421">
    <property type="entry name" value="PyrdxlP-dep_Trfase_major"/>
</dbReference>
<keyword evidence="8" id="KW-0808">Transferase</keyword>
<protein>
    <submittedName>
        <fullName evidence="8">PLP-dependent aminotransferase family protein</fullName>
    </submittedName>
</protein>
<dbReference type="Gene3D" id="3.40.640.10">
    <property type="entry name" value="Type I PLP-dependent aspartate aminotransferase-like (Major domain)"/>
    <property type="match status" value="1"/>
</dbReference>
<dbReference type="GO" id="GO:0008483">
    <property type="term" value="F:transaminase activity"/>
    <property type="evidence" value="ECO:0007669"/>
    <property type="project" value="UniProtKB-KW"/>
</dbReference>